<evidence type="ECO:0000313" key="1">
    <source>
        <dbReference type="Proteomes" id="UP000095283"/>
    </source>
</evidence>
<proteinExistence type="predicted"/>
<reference evidence="2" key="1">
    <citation type="submission" date="2016-11" db="UniProtKB">
        <authorList>
            <consortium name="WormBaseParasite"/>
        </authorList>
    </citation>
    <scope>IDENTIFICATION</scope>
</reference>
<accession>A0A1I7WAI9</accession>
<dbReference type="WBParaSite" id="Hba_01711">
    <property type="protein sequence ID" value="Hba_01711"/>
    <property type="gene ID" value="Hba_01711"/>
</dbReference>
<dbReference type="Proteomes" id="UP000095283">
    <property type="component" value="Unplaced"/>
</dbReference>
<keyword evidence="1" id="KW-1185">Reference proteome</keyword>
<dbReference type="AlphaFoldDB" id="A0A1I7WAI9"/>
<organism evidence="1 2">
    <name type="scientific">Heterorhabditis bacteriophora</name>
    <name type="common">Entomopathogenic nematode worm</name>
    <dbReference type="NCBI Taxonomy" id="37862"/>
    <lineage>
        <taxon>Eukaryota</taxon>
        <taxon>Metazoa</taxon>
        <taxon>Ecdysozoa</taxon>
        <taxon>Nematoda</taxon>
        <taxon>Chromadorea</taxon>
        <taxon>Rhabditida</taxon>
        <taxon>Rhabditina</taxon>
        <taxon>Rhabditomorpha</taxon>
        <taxon>Strongyloidea</taxon>
        <taxon>Heterorhabditidae</taxon>
        <taxon>Heterorhabditis</taxon>
    </lineage>
</organism>
<protein>
    <submittedName>
        <fullName evidence="2">Uncharacterized protein</fullName>
    </submittedName>
</protein>
<name>A0A1I7WAI9_HETBA</name>
<evidence type="ECO:0000313" key="2">
    <source>
        <dbReference type="WBParaSite" id="Hba_01711"/>
    </source>
</evidence>
<sequence length="154" mass="17221">MIYSVRSFNILIRKQTRILNLPSETSTRGHMFSWRLCTEATSCVWAEIHLARSGRKSRLHILASISKSFFLAPRCLLNCFSKFSLLFIKISVVCIGRPSNNSAGDCSPGVAEQGDQRYACRNVSIASYLPTPSPSNFFNARLNVSTNFSTCPFD</sequence>